<dbReference type="SUPFAM" id="SSF55347">
    <property type="entry name" value="Glyceraldehyde-3-phosphate dehydrogenase-like, C-terminal domain"/>
    <property type="match status" value="1"/>
</dbReference>
<dbReference type="PANTHER" id="PTHR43708:SF5">
    <property type="entry name" value="CONSERVED EXPRESSED OXIDOREDUCTASE (EUROFUNG)-RELATED"/>
    <property type="match status" value="1"/>
</dbReference>
<evidence type="ECO:0000259" key="4">
    <source>
        <dbReference type="Pfam" id="PF22725"/>
    </source>
</evidence>
<dbReference type="AlphaFoldDB" id="W7C6R5"/>
<dbReference type="GO" id="GO:0016491">
    <property type="term" value="F:oxidoreductase activity"/>
    <property type="evidence" value="ECO:0007669"/>
    <property type="project" value="UniProtKB-KW"/>
</dbReference>
<accession>W7C6R5</accession>
<evidence type="ECO:0000256" key="1">
    <source>
        <dbReference type="ARBA" id="ARBA00010928"/>
    </source>
</evidence>
<dbReference type="OrthoDB" id="9815825at2"/>
<dbReference type="PANTHER" id="PTHR43708">
    <property type="entry name" value="CONSERVED EXPRESSED OXIDOREDUCTASE (EUROFUNG)"/>
    <property type="match status" value="1"/>
</dbReference>
<dbReference type="PATRIC" id="fig|1265820.5.peg.65"/>
<proteinExistence type="inferred from homology"/>
<dbReference type="STRING" id="1265820.PCORN_00335"/>
<dbReference type="Gene3D" id="3.40.50.720">
    <property type="entry name" value="NAD(P)-binding Rossmann-like Domain"/>
    <property type="match status" value="1"/>
</dbReference>
<dbReference type="RefSeq" id="WP_036076531.1">
    <property type="nucleotide sequence ID" value="NZ_AODE01000002.1"/>
</dbReference>
<dbReference type="SUPFAM" id="SSF51735">
    <property type="entry name" value="NAD(P)-binding Rossmann-fold domains"/>
    <property type="match status" value="1"/>
</dbReference>
<dbReference type="InterPro" id="IPR000683">
    <property type="entry name" value="Gfo/Idh/MocA-like_OxRdtase_N"/>
</dbReference>
<dbReference type="InterPro" id="IPR036291">
    <property type="entry name" value="NAD(P)-bd_dom_sf"/>
</dbReference>
<organism evidence="5 6">
    <name type="scientific">Listeria cornellensis FSL F6-0969</name>
    <dbReference type="NCBI Taxonomy" id="1265820"/>
    <lineage>
        <taxon>Bacteria</taxon>
        <taxon>Bacillati</taxon>
        <taxon>Bacillota</taxon>
        <taxon>Bacilli</taxon>
        <taxon>Bacillales</taxon>
        <taxon>Listeriaceae</taxon>
        <taxon>Listeria</taxon>
    </lineage>
</organism>
<protein>
    <submittedName>
        <fullName evidence="5">Oxidoreductase, Gfo/Idh/MocA family protein</fullName>
    </submittedName>
</protein>
<keyword evidence="2" id="KW-0560">Oxidoreductase</keyword>
<dbReference type="InterPro" id="IPR051317">
    <property type="entry name" value="Gfo/Idh/MocA_oxidoreduct"/>
</dbReference>
<gene>
    <name evidence="5" type="ORF">PCORN_00335</name>
</gene>
<name>W7C6R5_9LIST</name>
<dbReference type="Gene3D" id="3.30.360.10">
    <property type="entry name" value="Dihydrodipicolinate Reductase, domain 2"/>
    <property type="match status" value="1"/>
</dbReference>
<dbReference type="Proteomes" id="UP000019254">
    <property type="component" value="Unassembled WGS sequence"/>
</dbReference>
<evidence type="ECO:0000313" key="6">
    <source>
        <dbReference type="Proteomes" id="UP000019254"/>
    </source>
</evidence>
<reference evidence="5 6" key="1">
    <citation type="journal article" date="2014" name="Int. J. Syst. Evol. Microbiol.">
        <title>Listeria floridensis sp. nov., Listeria aquatica sp. nov., Listeria cornellensis sp. nov., Listeria riparia sp. nov. and Listeria grandensis sp. nov., from agricultural and natural environments.</title>
        <authorList>
            <person name="den Bakker H.C."/>
            <person name="Warchocki S."/>
            <person name="Wright E.M."/>
            <person name="Allred A.F."/>
            <person name="Ahlstrom C."/>
            <person name="Manuel C.S."/>
            <person name="Stasiewicz M.J."/>
            <person name="Burrell A."/>
            <person name="Roof S."/>
            <person name="Strawn L."/>
            <person name="Fortes E.D."/>
            <person name="Nightingale K.K."/>
            <person name="Kephart D."/>
            <person name="Wiedmann M."/>
        </authorList>
    </citation>
    <scope>NUCLEOTIDE SEQUENCE [LARGE SCALE GENOMIC DNA]</scope>
    <source>
        <strain evidence="6">FSL F6-969</strain>
    </source>
</reference>
<sequence length="356" mass="38735">MKNLVIVGFGGMGSYHVELVGAASGITVTGVYDIAPDRIQAATEKGLETYPSFEAVLADEKVDAVLIATPNDSHRKLAIAALEAGKHVVCEKPVTITSADLEAILTVAKKENRTFTVHQNRRWDSDFLIVRDMVQKEAKIGNVFHVESRVQGANGIPGDWRHLKAQGGGMLLDWGVHLLDQLLFMTNSNIKTVSANLSFILGDEVDDGFTSFITFENGVTALIEVGTTNYVKLPRWYVKGTEGTAVIQDWDLSGEIIAPDRTVAKVEPKPIQAGQGLTKTMAPPSEESTTRSAITPVAADMSGFYDNFASVLNGEVEPIVKNEEVHRVLRLIEAIFEAGEQNKVVDFQEEIGQVKA</sequence>
<comment type="similarity">
    <text evidence="1">Belongs to the Gfo/Idh/MocA family.</text>
</comment>
<feature type="domain" description="Gfo/Idh/MocA-like oxidoreductase N-terminal" evidence="3">
    <location>
        <begin position="3"/>
        <end position="117"/>
    </location>
</feature>
<dbReference type="GO" id="GO:0000166">
    <property type="term" value="F:nucleotide binding"/>
    <property type="evidence" value="ECO:0007669"/>
    <property type="project" value="InterPro"/>
</dbReference>
<evidence type="ECO:0000259" key="3">
    <source>
        <dbReference type="Pfam" id="PF01408"/>
    </source>
</evidence>
<feature type="domain" description="GFO/IDH/MocA-like oxidoreductase" evidence="4">
    <location>
        <begin position="130"/>
        <end position="245"/>
    </location>
</feature>
<keyword evidence="6" id="KW-1185">Reference proteome</keyword>
<comment type="caution">
    <text evidence="5">The sequence shown here is derived from an EMBL/GenBank/DDBJ whole genome shotgun (WGS) entry which is preliminary data.</text>
</comment>
<dbReference type="Pfam" id="PF22725">
    <property type="entry name" value="GFO_IDH_MocA_C3"/>
    <property type="match status" value="1"/>
</dbReference>
<evidence type="ECO:0000256" key="2">
    <source>
        <dbReference type="ARBA" id="ARBA00023002"/>
    </source>
</evidence>
<dbReference type="InterPro" id="IPR055170">
    <property type="entry name" value="GFO_IDH_MocA-like_dom"/>
</dbReference>
<dbReference type="Pfam" id="PF01408">
    <property type="entry name" value="GFO_IDH_MocA"/>
    <property type="match status" value="1"/>
</dbReference>
<evidence type="ECO:0000313" key="5">
    <source>
        <dbReference type="EMBL" id="EUJ32890.1"/>
    </source>
</evidence>
<dbReference type="EMBL" id="AODE01000002">
    <property type="protein sequence ID" value="EUJ32890.1"/>
    <property type="molecule type" value="Genomic_DNA"/>
</dbReference>